<dbReference type="Pfam" id="PF15141">
    <property type="entry name" value="UQCC3"/>
    <property type="match status" value="1"/>
</dbReference>
<dbReference type="GO" id="GO:0005739">
    <property type="term" value="C:mitochondrion"/>
    <property type="evidence" value="ECO:0007669"/>
    <property type="project" value="GOC"/>
</dbReference>
<keyword evidence="2" id="KW-0812">Transmembrane</keyword>
<evidence type="ECO:0000313" key="4">
    <source>
        <dbReference type="Proteomes" id="UP001153620"/>
    </source>
</evidence>
<dbReference type="AlphaFoldDB" id="A0A9N9WR57"/>
<organism evidence="3 4">
    <name type="scientific">Chironomus riparius</name>
    <dbReference type="NCBI Taxonomy" id="315576"/>
    <lineage>
        <taxon>Eukaryota</taxon>
        <taxon>Metazoa</taxon>
        <taxon>Ecdysozoa</taxon>
        <taxon>Arthropoda</taxon>
        <taxon>Hexapoda</taxon>
        <taxon>Insecta</taxon>
        <taxon>Pterygota</taxon>
        <taxon>Neoptera</taxon>
        <taxon>Endopterygota</taxon>
        <taxon>Diptera</taxon>
        <taxon>Nematocera</taxon>
        <taxon>Chironomoidea</taxon>
        <taxon>Chironomidae</taxon>
        <taxon>Chironominae</taxon>
        <taxon>Chironomus</taxon>
    </lineage>
</organism>
<dbReference type="GO" id="GO:0034551">
    <property type="term" value="P:mitochondrial respiratory chain complex III assembly"/>
    <property type="evidence" value="ECO:0007669"/>
    <property type="project" value="InterPro"/>
</dbReference>
<keyword evidence="4" id="KW-1185">Reference proteome</keyword>
<dbReference type="OrthoDB" id="6774808at2759"/>
<proteinExistence type="predicted"/>
<feature type="compositionally biased region" description="Polar residues" evidence="1">
    <location>
        <begin position="146"/>
        <end position="161"/>
    </location>
</feature>
<dbReference type="InterPro" id="IPR027896">
    <property type="entry name" value="UQCC3"/>
</dbReference>
<protein>
    <submittedName>
        <fullName evidence="3">Uncharacterized protein</fullName>
    </submittedName>
</protein>
<name>A0A9N9WR57_9DIPT</name>
<feature type="region of interest" description="Disordered" evidence="1">
    <location>
        <begin position="140"/>
        <end position="167"/>
    </location>
</feature>
<evidence type="ECO:0000313" key="3">
    <source>
        <dbReference type="EMBL" id="CAG9802958.1"/>
    </source>
</evidence>
<evidence type="ECO:0000256" key="2">
    <source>
        <dbReference type="SAM" id="Phobius"/>
    </source>
</evidence>
<dbReference type="Proteomes" id="UP001153620">
    <property type="component" value="Chromosome 2"/>
</dbReference>
<reference evidence="3" key="2">
    <citation type="submission" date="2022-10" db="EMBL/GenBank/DDBJ databases">
        <authorList>
            <consortium name="ENA_rothamsted_submissions"/>
            <consortium name="culmorum"/>
            <person name="King R."/>
        </authorList>
    </citation>
    <scope>NUCLEOTIDE SEQUENCE</scope>
</reference>
<dbReference type="EMBL" id="OU895878">
    <property type="protein sequence ID" value="CAG9802958.1"/>
    <property type="molecule type" value="Genomic_DNA"/>
</dbReference>
<keyword evidence="2" id="KW-1133">Transmembrane helix</keyword>
<feature type="transmembrane region" description="Helical" evidence="2">
    <location>
        <begin position="12"/>
        <end position="35"/>
    </location>
</feature>
<sequence length="167" mass="19413">MIRKLPKSWVRFGLKVGIAGAVLELTALGGTYLFWKKLNTDQAFRYRIGSNYPAVLEGYYKIGDYWDPEKSLESRKFDQEFFAKAVKDNTSFTTIGYVLMKLTEPTPEKLREIHGTKYKDPEVRKRNELILKKLKESAERKDPVYLQQSTDSTNQSNPQQPTKREII</sequence>
<evidence type="ECO:0000256" key="1">
    <source>
        <dbReference type="SAM" id="MobiDB-lite"/>
    </source>
</evidence>
<keyword evidence="2" id="KW-0472">Membrane</keyword>
<reference evidence="3" key="1">
    <citation type="submission" date="2022-01" db="EMBL/GenBank/DDBJ databases">
        <authorList>
            <person name="King R."/>
        </authorList>
    </citation>
    <scope>NUCLEOTIDE SEQUENCE</scope>
</reference>
<accession>A0A9N9WR57</accession>
<gene>
    <name evidence="3" type="ORF">CHIRRI_LOCUS5863</name>
</gene>